<reference evidence="1" key="1">
    <citation type="submission" date="2014-09" db="EMBL/GenBank/DDBJ databases">
        <authorList>
            <person name="Magalhaes I.L.F."/>
            <person name="Oliveira U."/>
            <person name="Santos F.R."/>
            <person name="Vidigal T.H.D.A."/>
            <person name="Brescovit A.D."/>
            <person name="Santos A.J."/>
        </authorList>
    </citation>
    <scope>NUCLEOTIDE SEQUENCE</scope>
    <source>
        <tissue evidence="1">Shoot tissue taken approximately 20 cm above the soil surface</tissue>
    </source>
</reference>
<accession>A0A0A9BPV7</accession>
<sequence length="32" mass="3827">MNLPCHVNLRWLLLRNLCGNYITMQQEAPQKK</sequence>
<evidence type="ECO:0000313" key="1">
    <source>
        <dbReference type="EMBL" id="JAD61307.1"/>
    </source>
</evidence>
<name>A0A0A9BPV7_ARUDO</name>
<organism evidence="1">
    <name type="scientific">Arundo donax</name>
    <name type="common">Giant reed</name>
    <name type="synonym">Donax arundinaceus</name>
    <dbReference type="NCBI Taxonomy" id="35708"/>
    <lineage>
        <taxon>Eukaryota</taxon>
        <taxon>Viridiplantae</taxon>
        <taxon>Streptophyta</taxon>
        <taxon>Embryophyta</taxon>
        <taxon>Tracheophyta</taxon>
        <taxon>Spermatophyta</taxon>
        <taxon>Magnoliopsida</taxon>
        <taxon>Liliopsida</taxon>
        <taxon>Poales</taxon>
        <taxon>Poaceae</taxon>
        <taxon>PACMAD clade</taxon>
        <taxon>Arundinoideae</taxon>
        <taxon>Arundineae</taxon>
        <taxon>Arundo</taxon>
    </lineage>
</organism>
<proteinExistence type="predicted"/>
<dbReference type="EMBL" id="GBRH01236588">
    <property type="protein sequence ID" value="JAD61307.1"/>
    <property type="molecule type" value="Transcribed_RNA"/>
</dbReference>
<reference evidence="1" key="2">
    <citation type="journal article" date="2015" name="Data Brief">
        <title>Shoot transcriptome of the giant reed, Arundo donax.</title>
        <authorList>
            <person name="Barrero R.A."/>
            <person name="Guerrero F.D."/>
            <person name="Moolhuijzen P."/>
            <person name="Goolsby J.A."/>
            <person name="Tidwell J."/>
            <person name="Bellgard S.E."/>
            <person name="Bellgard M.I."/>
        </authorList>
    </citation>
    <scope>NUCLEOTIDE SEQUENCE</scope>
    <source>
        <tissue evidence="1">Shoot tissue taken approximately 20 cm above the soil surface</tissue>
    </source>
</reference>
<protein>
    <submittedName>
        <fullName evidence="1">Uncharacterized protein</fullName>
    </submittedName>
</protein>
<dbReference type="AlphaFoldDB" id="A0A0A9BPV7"/>